<dbReference type="Proteomes" id="UP000320580">
    <property type="component" value="Chromosome"/>
</dbReference>
<accession>A0A5B8IMP3</accession>
<organism evidence="1 2">
    <name type="scientific">Streptomyces qinzhouensis</name>
    <dbReference type="NCBI Taxonomy" id="2599401"/>
    <lineage>
        <taxon>Bacteria</taxon>
        <taxon>Bacillati</taxon>
        <taxon>Actinomycetota</taxon>
        <taxon>Actinomycetes</taxon>
        <taxon>Kitasatosporales</taxon>
        <taxon>Streptomycetaceae</taxon>
        <taxon>Streptomyces</taxon>
    </lineage>
</organism>
<dbReference type="KEGG" id="sqz:FQU76_28875"/>
<dbReference type="EMBL" id="CP042266">
    <property type="protein sequence ID" value="QDY79888.1"/>
    <property type="molecule type" value="Genomic_DNA"/>
</dbReference>
<keyword evidence="2" id="KW-1185">Reference proteome</keyword>
<proteinExistence type="predicted"/>
<dbReference type="InterPro" id="IPR011990">
    <property type="entry name" value="TPR-like_helical_dom_sf"/>
</dbReference>
<dbReference type="OrthoDB" id="3213425at2"/>
<dbReference type="SUPFAM" id="SSF48452">
    <property type="entry name" value="TPR-like"/>
    <property type="match status" value="1"/>
</dbReference>
<sequence length="457" mass="49287">MDTATRSAKPPNHDLSHLLSTAAISRKALAARVNTLSARAGTSTAYTHTSVGNWLRGMHPRPPAPTLIAAVLAEHLGRPVNPIDIGMGASDTASTSGGLEFPRDPDQALALAASYWSTVDRRTLLNTPFVIGAFTGPALRWLATPTDSAPPRSKDGRRVGRADLDRLWTAADQARRADARHGGGTSMAVLHCLKATTHLLHGTYSSQAGRELFTATAELARIAGWAAVDMGRHAEAQRHLVQGLRLARAAGDTEAGCYVLSTMSLQAYLRGHITEAVDMAEGAYERARHVAAPRVLAFSKMAAAHAYGRAGDTRAASAAIATAERLLESIGTPTRDPAWIRYFTIERIASDCSEIFRDLGHPKAALRWSLQAAPMPTETRTRSVGLRTAVEATAFLQLRDLEQGLARADRALDILGQVTSTRGHDYLRTVNHALRPWSREPRVAHYLHRAGTVLART</sequence>
<evidence type="ECO:0000313" key="1">
    <source>
        <dbReference type="EMBL" id="QDY79888.1"/>
    </source>
</evidence>
<gene>
    <name evidence="1" type="ORF">FQU76_28875</name>
</gene>
<dbReference type="AlphaFoldDB" id="A0A5B8IMP3"/>
<protein>
    <submittedName>
        <fullName evidence="1">Sporulation protein</fullName>
    </submittedName>
</protein>
<evidence type="ECO:0000313" key="2">
    <source>
        <dbReference type="Proteomes" id="UP000320580"/>
    </source>
</evidence>
<dbReference type="Gene3D" id="1.25.40.10">
    <property type="entry name" value="Tetratricopeptide repeat domain"/>
    <property type="match status" value="1"/>
</dbReference>
<reference evidence="1 2" key="1">
    <citation type="submission" date="2019-07" db="EMBL/GenBank/DDBJ databases">
        <authorList>
            <person name="Zhu P."/>
        </authorList>
    </citation>
    <scope>NUCLEOTIDE SEQUENCE [LARGE SCALE GENOMIC DNA]</scope>
    <source>
        <strain evidence="1 2">SSL-25</strain>
    </source>
</reference>
<dbReference type="RefSeq" id="WP_146483173.1">
    <property type="nucleotide sequence ID" value="NZ_CP042266.1"/>
</dbReference>
<name>A0A5B8IMP3_9ACTN</name>